<keyword evidence="3 4" id="KW-0660">Purine salvage</keyword>
<feature type="binding site" evidence="4">
    <location>
        <begin position="212"/>
        <end position="214"/>
    </location>
    <ligand>
        <name>substrate</name>
    </ligand>
</feature>
<evidence type="ECO:0000259" key="5">
    <source>
        <dbReference type="Pfam" id="PF01048"/>
    </source>
</evidence>
<feature type="binding site" evidence="4">
    <location>
        <position position="189"/>
    </location>
    <ligand>
        <name>phosphate</name>
        <dbReference type="ChEBI" id="CHEBI:43474"/>
    </ligand>
</feature>
<dbReference type="EC" id="2.4.2.28" evidence="4"/>
<evidence type="ECO:0000256" key="3">
    <source>
        <dbReference type="ARBA" id="ARBA00022726"/>
    </source>
</evidence>
<comment type="subunit">
    <text evidence="4">Homohexamer. Dimer of a homotrimer.</text>
</comment>
<feature type="site" description="Important for substrate specificity" evidence="4">
    <location>
        <position position="170"/>
    </location>
</feature>
<evidence type="ECO:0000256" key="4">
    <source>
        <dbReference type="HAMAP-Rule" id="MF_01963"/>
    </source>
</evidence>
<evidence type="ECO:0000256" key="1">
    <source>
        <dbReference type="ARBA" id="ARBA00022676"/>
    </source>
</evidence>
<accession>A0AAD3AZ02</accession>
<dbReference type="Proteomes" id="UP000441080">
    <property type="component" value="Unassembled WGS sequence"/>
</dbReference>
<dbReference type="InterPro" id="IPR010044">
    <property type="entry name" value="MTAP"/>
</dbReference>
<dbReference type="EMBL" id="BJCK01000019">
    <property type="protein sequence ID" value="GCL58473.1"/>
    <property type="molecule type" value="Genomic_DNA"/>
</dbReference>
<evidence type="ECO:0000313" key="7">
    <source>
        <dbReference type="Proteomes" id="UP000441080"/>
    </source>
</evidence>
<organism evidence="6 7">
    <name type="scientific">Microcystis aeruginosa NIES-3807</name>
    <dbReference type="NCBI Taxonomy" id="2517785"/>
    <lineage>
        <taxon>Bacteria</taxon>
        <taxon>Bacillati</taxon>
        <taxon>Cyanobacteriota</taxon>
        <taxon>Cyanophyceae</taxon>
        <taxon>Oscillatoriophycideae</taxon>
        <taxon>Chroococcales</taxon>
        <taxon>Microcystaceae</taxon>
        <taxon>Microcystis</taxon>
    </lineage>
</organism>
<dbReference type="PROSITE" id="PS01240">
    <property type="entry name" value="PNP_MTAP_2"/>
    <property type="match status" value="1"/>
</dbReference>
<feature type="binding site" evidence="4">
    <location>
        <position position="12"/>
    </location>
    <ligand>
        <name>phosphate</name>
        <dbReference type="ChEBI" id="CHEBI:43474"/>
    </ligand>
</feature>
<dbReference type="InterPro" id="IPR018099">
    <property type="entry name" value="Purine_phosphorylase-2_CS"/>
</dbReference>
<reference evidence="6 7" key="1">
    <citation type="submission" date="2019-02" db="EMBL/GenBank/DDBJ databases">
        <title>Draft genome sequence of Arthrospira platensis NIES-3807.</title>
        <authorList>
            <person name="Yamaguchi H."/>
            <person name="Suzuki S."/>
            <person name="Kawachi M."/>
        </authorList>
    </citation>
    <scope>NUCLEOTIDE SEQUENCE [LARGE SCALE GENOMIC DNA]</scope>
    <source>
        <strain evidence="6 7">NIES-3807</strain>
    </source>
</reference>
<dbReference type="NCBIfam" id="NF005657">
    <property type="entry name" value="PRK07432.1"/>
    <property type="match status" value="1"/>
</dbReference>
<sequence length="294" mass="32045">MTTVKIGIIGGSGLYKMDALKDVREVSLDTPFGSPSDALILGTLDGTEVAFLARHGRGHHFLPTELPFRANIHALKQLGVEYIISASAVGSLKAEVKPLDLVIPDQFIDRTKERIATFFGEGIVAHVAFGDPICPQLAQILGDAVASLNLPEVTLHRGGTYLCMEGPAFSTKAESNLYRSWGATVIGMTNLTEAKLAREAEIAYATLALVTDYDCWHPDHDHVTVEMVIENLHHNAINAQKVIQETVRRLAANPPVSVAHSALKYAILTRLDSVPVATKEKLALFLKKYEEVEK</sequence>
<comment type="similarity">
    <text evidence="4">Belongs to the PNP/MTAP phosphorylase family. MTAP subfamily.</text>
</comment>
<evidence type="ECO:0000256" key="2">
    <source>
        <dbReference type="ARBA" id="ARBA00022679"/>
    </source>
</evidence>
<dbReference type="GO" id="GO:0019509">
    <property type="term" value="P:L-methionine salvage from methylthioadenosine"/>
    <property type="evidence" value="ECO:0007669"/>
    <property type="project" value="UniProtKB-UniRule"/>
</dbReference>
<feature type="binding site" evidence="4">
    <location>
        <position position="188"/>
    </location>
    <ligand>
        <name>substrate</name>
    </ligand>
</feature>
<protein>
    <recommendedName>
        <fullName evidence="4">S-methyl-5'-thioadenosine phosphorylase</fullName>
        <ecNumber evidence="4">2.4.2.28</ecNumber>
    </recommendedName>
    <alternativeName>
        <fullName evidence="4">5'-methylthioadenosine phosphorylase</fullName>
        <shortName evidence="4">MTA phosphorylase</shortName>
        <shortName evidence="4">MTAP</shortName>
    </alternativeName>
</protein>
<feature type="binding site" evidence="4">
    <location>
        <begin position="87"/>
        <end position="88"/>
    </location>
    <ligand>
        <name>phosphate</name>
        <dbReference type="ChEBI" id="CHEBI:43474"/>
    </ligand>
</feature>
<dbReference type="FunFam" id="3.40.50.1580:FF:000008">
    <property type="entry name" value="S-methyl-5'-thioadenosine phosphorylase"/>
    <property type="match status" value="1"/>
</dbReference>
<dbReference type="InterPro" id="IPR000845">
    <property type="entry name" value="Nucleoside_phosphorylase_d"/>
</dbReference>
<comment type="pathway">
    <text evidence="4">Amino-acid biosynthesis; L-methionine biosynthesis via salvage pathway; S-methyl-5-thio-alpha-D-ribose 1-phosphate from S-methyl-5'-thioadenosine (phosphorylase route): step 1/1.</text>
</comment>
<dbReference type="Pfam" id="PF01048">
    <property type="entry name" value="PNP_UDP_1"/>
    <property type="match status" value="1"/>
</dbReference>
<keyword evidence="1 4" id="KW-0328">Glycosyltransferase</keyword>
<dbReference type="NCBIfam" id="TIGR01694">
    <property type="entry name" value="MTAP"/>
    <property type="match status" value="1"/>
</dbReference>
<feature type="site" description="Important for substrate specificity" evidence="4">
    <location>
        <position position="225"/>
    </location>
</feature>
<comment type="function">
    <text evidence="4">Catalyzes the reversible phosphorylation of S-methyl-5'-thioadenosine (MTA) to adenine and 5-methylthioribose-1-phosphate. Involved in the breakdown of MTA, a major by-product of polyamine biosynthesis. Responsible for the first step in the methionine salvage pathway after MTA has been generated from S-adenosylmethionine. Has broad substrate specificity with 6-aminopurine nucleosides as preferred substrates.</text>
</comment>
<dbReference type="GO" id="GO:0017061">
    <property type="term" value="F:S-methyl-5-thioadenosine phosphorylase activity"/>
    <property type="evidence" value="ECO:0007669"/>
    <property type="project" value="UniProtKB-UniRule"/>
</dbReference>
<comment type="catalytic activity">
    <reaction evidence="4">
        <text>S-methyl-5'-thioadenosine + phosphate = 5-(methylsulfanyl)-alpha-D-ribose 1-phosphate + adenine</text>
        <dbReference type="Rhea" id="RHEA:11852"/>
        <dbReference type="ChEBI" id="CHEBI:16708"/>
        <dbReference type="ChEBI" id="CHEBI:17509"/>
        <dbReference type="ChEBI" id="CHEBI:43474"/>
        <dbReference type="ChEBI" id="CHEBI:58533"/>
        <dbReference type="EC" id="2.4.2.28"/>
    </reaction>
</comment>
<keyword evidence="2 4" id="KW-0808">Transferase</keyword>
<dbReference type="SUPFAM" id="SSF53167">
    <property type="entry name" value="Purine and uridine phosphorylases"/>
    <property type="match status" value="1"/>
</dbReference>
<dbReference type="RefSeq" id="WP_159297120.1">
    <property type="nucleotide sequence ID" value="NZ_BJCK01000019.1"/>
</dbReference>
<gene>
    <name evidence="4" type="primary">mtnP</name>
    <name evidence="6" type="ORF">NIES3807_16400</name>
</gene>
<dbReference type="PANTHER" id="PTHR42679:SF2">
    <property type="entry name" value="S-METHYL-5'-THIOADENOSINE PHOSPHORYLASE"/>
    <property type="match status" value="1"/>
</dbReference>
<feature type="domain" description="Nucleoside phosphorylase" evidence="5">
    <location>
        <begin position="5"/>
        <end position="247"/>
    </location>
</feature>
<dbReference type="HAMAP" id="MF_01963">
    <property type="entry name" value="MTAP"/>
    <property type="match status" value="1"/>
</dbReference>
<dbReference type="InterPro" id="IPR035994">
    <property type="entry name" value="Nucleoside_phosphorylase_sf"/>
</dbReference>
<comment type="caution">
    <text evidence="6">The sequence shown here is derived from an EMBL/GenBank/DDBJ whole genome shotgun (WGS) entry which is preliminary data.</text>
</comment>
<name>A0AAD3AZ02_MICAE</name>
<evidence type="ECO:0000313" key="6">
    <source>
        <dbReference type="EMBL" id="GCL58473.1"/>
    </source>
</evidence>
<dbReference type="GO" id="GO:0005829">
    <property type="term" value="C:cytosol"/>
    <property type="evidence" value="ECO:0007669"/>
    <property type="project" value="TreeGrafter"/>
</dbReference>
<proteinExistence type="inferred from homology"/>
<dbReference type="Gene3D" id="3.40.50.1580">
    <property type="entry name" value="Nucleoside phosphorylase domain"/>
    <property type="match status" value="1"/>
</dbReference>
<feature type="binding site" evidence="4">
    <location>
        <begin position="54"/>
        <end position="55"/>
    </location>
    <ligand>
        <name>phosphate</name>
        <dbReference type="ChEBI" id="CHEBI:43474"/>
    </ligand>
</feature>
<dbReference type="PANTHER" id="PTHR42679">
    <property type="entry name" value="S-METHYL-5'-THIOADENOSINE PHOSPHORYLASE"/>
    <property type="match status" value="1"/>
</dbReference>
<dbReference type="GO" id="GO:0006166">
    <property type="term" value="P:purine ribonucleoside salvage"/>
    <property type="evidence" value="ECO:0007669"/>
    <property type="project" value="UniProtKB-KW"/>
</dbReference>
<dbReference type="CDD" id="cd09010">
    <property type="entry name" value="MTAP_SsMTAPII_like_MTIP"/>
    <property type="match status" value="1"/>
</dbReference>
<dbReference type="AlphaFoldDB" id="A0AAD3AZ02"/>